<dbReference type="PANTHER" id="PTHR35149">
    <property type="entry name" value="SLL5132 PROTEIN"/>
    <property type="match status" value="1"/>
</dbReference>
<evidence type="ECO:0000259" key="1">
    <source>
        <dbReference type="Pfam" id="PF03235"/>
    </source>
</evidence>
<dbReference type="Pfam" id="PF07510">
    <property type="entry name" value="GmrSD_C"/>
    <property type="match status" value="1"/>
</dbReference>
<feature type="domain" description="GmrSD restriction endonucleases N-terminal" evidence="1">
    <location>
        <begin position="10"/>
        <end position="222"/>
    </location>
</feature>
<dbReference type="PANTHER" id="PTHR35149:SF2">
    <property type="entry name" value="DUF262 DOMAIN-CONTAINING PROTEIN"/>
    <property type="match status" value="1"/>
</dbReference>
<reference evidence="4" key="1">
    <citation type="journal article" date="2019" name="Int. J. Syst. Evol. Microbiol.">
        <title>The Global Catalogue of Microorganisms (GCM) 10K type strain sequencing project: providing services to taxonomists for standard genome sequencing and annotation.</title>
        <authorList>
            <consortium name="The Broad Institute Genomics Platform"/>
            <consortium name="The Broad Institute Genome Sequencing Center for Infectious Disease"/>
            <person name="Wu L."/>
            <person name="Ma J."/>
        </authorList>
    </citation>
    <scope>NUCLEOTIDE SEQUENCE [LARGE SCALE GENOMIC DNA]</scope>
    <source>
        <strain evidence="4">JCM 17841</strain>
    </source>
</reference>
<dbReference type="InterPro" id="IPR011089">
    <property type="entry name" value="GmrSD_C"/>
</dbReference>
<dbReference type="Pfam" id="PF03235">
    <property type="entry name" value="GmrSD_N"/>
    <property type="match status" value="1"/>
</dbReference>
<evidence type="ECO:0000313" key="3">
    <source>
        <dbReference type="EMBL" id="GAA4493259.1"/>
    </source>
</evidence>
<feature type="domain" description="GmrSD restriction endonucleases C-terminal" evidence="2">
    <location>
        <begin position="415"/>
        <end position="550"/>
    </location>
</feature>
<dbReference type="Proteomes" id="UP001501243">
    <property type="component" value="Unassembled WGS sequence"/>
</dbReference>
<dbReference type="RefSeq" id="WP_208133387.1">
    <property type="nucleotide sequence ID" value="NZ_BAABGQ010000002.1"/>
</dbReference>
<evidence type="ECO:0000259" key="2">
    <source>
        <dbReference type="Pfam" id="PF07510"/>
    </source>
</evidence>
<dbReference type="EMBL" id="BAABGQ010000002">
    <property type="protein sequence ID" value="GAA4493259.1"/>
    <property type="molecule type" value="Genomic_DNA"/>
</dbReference>
<keyword evidence="4" id="KW-1185">Reference proteome</keyword>
<organism evidence="3 4">
    <name type="scientific">Hymenobacter ginsengisoli</name>
    <dbReference type="NCBI Taxonomy" id="1051626"/>
    <lineage>
        <taxon>Bacteria</taxon>
        <taxon>Pseudomonadati</taxon>
        <taxon>Bacteroidota</taxon>
        <taxon>Cytophagia</taxon>
        <taxon>Cytophagales</taxon>
        <taxon>Hymenobacteraceae</taxon>
        <taxon>Hymenobacter</taxon>
    </lineage>
</organism>
<proteinExistence type="predicted"/>
<evidence type="ECO:0000313" key="4">
    <source>
        <dbReference type="Proteomes" id="UP001501243"/>
    </source>
</evidence>
<protein>
    <submittedName>
        <fullName evidence="3">DUF262 and DUF1524 domain-containing protein</fullName>
    </submittedName>
</protein>
<accession>A0ABP8PUZ2</accession>
<sequence>MTANEINLLGLLQGPRHFTIPIYQRPYSWKLEDCEKLFNDILQVGRDASRKSYFMGSVVYYQATAHAAIGTVPASLVIDGQQRLTTSILLLTAIYRLLKEQGEPVPGVSSEEIRALYLTNQFKTGEMSQRLLLTKRDKETLIAVVNTNPLPEHSSERVRENFEFFQKKVTADNVADLWNGINKLMVVGVSLEAGVDNPQLIFESLNSTGRPLDQADLIRNYVLMGQVPSVQTELYDKHWYPMESAFGEAYSTMFGEFMRDFLTMKAGDLVSIWTVYQHFKNNYAAGRVGAEQVEGLVEELYHHATYYVRLRQPEKEEHAGLRAALERLISLGIGVAYPYLLSAYAASAAGLVSKDGLVEIVEIIEAYLMRRAVCGLPTNTLNSTFASFGNQLKGSDYLTDVKAHFLGMGWARRFPNDMEFRQQFIARDAYHFGKRHFLLSNLENYKRKEFVNIGDYTIEHIMPQNENISEAWQTELGQEWEAVHQKYLHTIGNLTLTGYNSEMSDRPFAEKKMLEGGFIDSPIKLNKSVAAEPVWNETAILKRADMLADWAIAIWPAPQVAEPVAVTEEEVDEEAEEAALVEAGLLEPDPSDEQEQLAI</sequence>
<name>A0ABP8PUZ2_9BACT</name>
<gene>
    <name evidence="3" type="ORF">GCM10023172_01620</name>
</gene>
<comment type="caution">
    <text evidence="3">The sequence shown here is derived from an EMBL/GenBank/DDBJ whole genome shotgun (WGS) entry which is preliminary data.</text>
</comment>
<dbReference type="InterPro" id="IPR004919">
    <property type="entry name" value="GmrSD_N"/>
</dbReference>